<proteinExistence type="predicted"/>
<name>A0A9P0JV19_ACAOB</name>
<evidence type="ECO:0000313" key="1">
    <source>
        <dbReference type="EMBL" id="CAH1961820.1"/>
    </source>
</evidence>
<dbReference type="AlphaFoldDB" id="A0A9P0JV19"/>
<dbReference type="EMBL" id="CAKOFQ010006697">
    <property type="protein sequence ID" value="CAH1961820.1"/>
    <property type="molecule type" value="Genomic_DNA"/>
</dbReference>
<reference evidence="1" key="1">
    <citation type="submission" date="2022-03" db="EMBL/GenBank/DDBJ databases">
        <authorList>
            <person name="Sayadi A."/>
        </authorList>
    </citation>
    <scope>NUCLEOTIDE SEQUENCE</scope>
</reference>
<sequence length="88" mass="9666">MPKGAFRSGHARTDPPQMLKCKRLCVQAHPPISSCARATANAIRLLSVSRRCSEELMGSRMLSMDGNDNAAHRIKGLIVFSPVNDEME</sequence>
<dbReference type="Proteomes" id="UP001152888">
    <property type="component" value="Unassembled WGS sequence"/>
</dbReference>
<protein>
    <submittedName>
        <fullName evidence="1">Uncharacterized protein</fullName>
    </submittedName>
</protein>
<keyword evidence="2" id="KW-1185">Reference proteome</keyword>
<accession>A0A9P0JV19</accession>
<gene>
    <name evidence="1" type="ORF">ACAOBT_LOCUS4364</name>
</gene>
<organism evidence="1 2">
    <name type="scientific">Acanthoscelides obtectus</name>
    <name type="common">Bean weevil</name>
    <name type="synonym">Bruchus obtectus</name>
    <dbReference type="NCBI Taxonomy" id="200917"/>
    <lineage>
        <taxon>Eukaryota</taxon>
        <taxon>Metazoa</taxon>
        <taxon>Ecdysozoa</taxon>
        <taxon>Arthropoda</taxon>
        <taxon>Hexapoda</taxon>
        <taxon>Insecta</taxon>
        <taxon>Pterygota</taxon>
        <taxon>Neoptera</taxon>
        <taxon>Endopterygota</taxon>
        <taxon>Coleoptera</taxon>
        <taxon>Polyphaga</taxon>
        <taxon>Cucujiformia</taxon>
        <taxon>Chrysomeloidea</taxon>
        <taxon>Chrysomelidae</taxon>
        <taxon>Bruchinae</taxon>
        <taxon>Bruchini</taxon>
        <taxon>Acanthoscelides</taxon>
    </lineage>
</organism>
<dbReference type="OrthoDB" id="8190546at2759"/>
<comment type="caution">
    <text evidence="1">The sequence shown here is derived from an EMBL/GenBank/DDBJ whole genome shotgun (WGS) entry which is preliminary data.</text>
</comment>
<evidence type="ECO:0000313" key="2">
    <source>
        <dbReference type="Proteomes" id="UP001152888"/>
    </source>
</evidence>